<dbReference type="GO" id="GO:0044718">
    <property type="term" value="P:siderophore transmembrane transport"/>
    <property type="evidence" value="ECO:0007669"/>
    <property type="project" value="TreeGrafter"/>
</dbReference>
<dbReference type="InterPro" id="IPR036942">
    <property type="entry name" value="Beta-barrel_TonB_sf"/>
</dbReference>
<dbReference type="RefSeq" id="WP_005468016.1">
    <property type="nucleotide sequence ID" value="NZ_KB291034.1"/>
</dbReference>
<dbReference type="AlphaFoldDB" id="L1NJF9"/>
<evidence type="ECO:0000313" key="11">
    <source>
        <dbReference type="EMBL" id="EKY03395.1"/>
    </source>
</evidence>
<feature type="compositionally biased region" description="Polar residues" evidence="8">
    <location>
        <begin position="747"/>
        <end position="761"/>
    </location>
</feature>
<keyword evidence="4" id="KW-0812">Transmembrane</keyword>
<gene>
    <name evidence="11" type="ORF">HMPREF9134_00061</name>
</gene>
<accession>L1NJF9</accession>
<dbReference type="PATRIC" id="fig|1127696.3.peg.55"/>
<evidence type="ECO:0000256" key="2">
    <source>
        <dbReference type="ARBA" id="ARBA00022448"/>
    </source>
</evidence>
<sequence>MRHILLALLLSLVGGVALAQGVDEAWLEGRLVSKTDKSPLVNALVALRTAEGKDTSFRTITDEKGYFLLKAIPGKYLLGASFVQQPIVLRPSLELRSGRLQLGVLPVELTRELSSVVVQRRAPLVRYEGTTLIFGEAAFAHARGGSVLDGLKLIPGLQLEGANTLKLYGLSEVTVYIDGRQQRMTKDEVIALLQSMSVSELSSVELIREPGVEYGGVTSPILNIKRKTVSEEGIKGFTSAIGTYQYLVSEQLSTRVNLSSGNSRSYISYAFGDRRKRETTTFSTGYTDDLRTDSRLSHQVGLGTDLTLGKRNTLGAQILWNYADENLKFTERMSNTLKWKNAYGTIYHTYRAERWVLQTTGEASQGSSDIRRGNPVVGVSNKDDNHFLRLAFAYAMRLSKVFTLYAGAEASHVAIDSKRTLATDKSTLREWDIEGYASLRFRTPRFFGNAGLRVAGEDRTGDLGTGIGSFSHSGMELLPYASLAYQPAQGHQVSLTYASSYTRPSYRDLLGYTSTASGLLTRGGNTQLATSYRRSLTLNYSYLRAAQLELSYVDTKDPVVEAITADHGTYALQRINLDYSRYLRALLILPIPIIHHGELSWTASTYLAAQRQWDAGRVASVDYSKTFNAYYAQHKHSLGTPSGWTAELGVTYYSSLMYGLYAMQRQWWVDASLSKRFGDLRVALAAHDLFNTNVARGAYELFSPAFTFERNWHSPRLQLTLSYSWGKKSLKTNEERTRHDDTKRLSTEANEGLNLSTQSPQ</sequence>
<dbReference type="PANTHER" id="PTHR30069:SF29">
    <property type="entry name" value="HEMOGLOBIN AND HEMOGLOBIN-HAPTOGLOBIN-BINDING PROTEIN 1-RELATED"/>
    <property type="match status" value="1"/>
</dbReference>
<organism evidence="11 12">
    <name type="scientific">Porphyromonas catoniae F0037</name>
    <dbReference type="NCBI Taxonomy" id="1127696"/>
    <lineage>
        <taxon>Bacteria</taxon>
        <taxon>Pseudomonadati</taxon>
        <taxon>Bacteroidota</taxon>
        <taxon>Bacteroidia</taxon>
        <taxon>Bacteroidales</taxon>
        <taxon>Porphyromonadaceae</taxon>
        <taxon>Porphyromonas</taxon>
    </lineage>
</organism>
<keyword evidence="2" id="KW-0813">Transport</keyword>
<dbReference type="eggNOG" id="COG4771">
    <property type="taxonomic scope" value="Bacteria"/>
</dbReference>
<evidence type="ECO:0000256" key="9">
    <source>
        <dbReference type="SAM" id="SignalP"/>
    </source>
</evidence>
<evidence type="ECO:0000256" key="3">
    <source>
        <dbReference type="ARBA" id="ARBA00022452"/>
    </source>
</evidence>
<dbReference type="InterPro" id="IPR039426">
    <property type="entry name" value="TonB-dep_rcpt-like"/>
</dbReference>
<protein>
    <submittedName>
        <fullName evidence="11">TonB-dependent receptor</fullName>
    </submittedName>
</protein>
<evidence type="ECO:0000313" key="12">
    <source>
        <dbReference type="Proteomes" id="UP000010408"/>
    </source>
</evidence>
<dbReference type="EMBL" id="AMEQ01000002">
    <property type="protein sequence ID" value="EKY03395.1"/>
    <property type="molecule type" value="Genomic_DNA"/>
</dbReference>
<proteinExistence type="predicted"/>
<dbReference type="GO" id="GO:0015344">
    <property type="term" value="F:siderophore uptake transmembrane transporter activity"/>
    <property type="evidence" value="ECO:0007669"/>
    <property type="project" value="TreeGrafter"/>
</dbReference>
<feature type="chain" id="PRO_5003954498" evidence="9">
    <location>
        <begin position="20"/>
        <end position="761"/>
    </location>
</feature>
<evidence type="ECO:0000256" key="6">
    <source>
        <dbReference type="ARBA" id="ARBA00023136"/>
    </source>
</evidence>
<dbReference type="SUPFAM" id="SSF49464">
    <property type="entry name" value="Carboxypeptidase regulatory domain-like"/>
    <property type="match status" value="1"/>
</dbReference>
<keyword evidence="3" id="KW-1134">Transmembrane beta strand</keyword>
<evidence type="ECO:0000256" key="4">
    <source>
        <dbReference type="ARBA" id="ARBA00022692"/>
    </source>
</evidence>
<dbReference type="PANTHER" id="PTHR30069">
    <property type="entry name" value="TONB-DEPENDENT OUTER MEMBRANE RECEPTOR"/>
    <property type="match status" value="1"/>
</dbReference>
<reference evidence="11 12" key="1">
    <citation type="submission" date="2012-05" db="EMBL/GenBank/DDBJ databases">
        <authorList>
            <person name="Weinstock G."/>
            <person name="Sodergren E."/>
            <person name="Lobos E.A."/>
            <person name="Fulton L."/>
            <person name="Fulton R."/>
            <person name="Courtney L."/>
            <person name="Fronick C."/>
            <person name="O'Laughlin M."/>
            <person name="Godfrey J."/>
            <person name="Wilson R.M."/>
            <person name="Miner T."/>
            <person name="Farmer C."/>
            <person name="Delehaunty K."/>
            <person name="Cordes M."/>
            <person name="Minx P."/>
            <person name="Tomlinson C."/>
            <person name="Chen J."/>
            <person name="Wollam A."/>
            <person name="Pepin K.H."/>
            <person name="Bhonagiri V."/>
            <person name="Zhang X."/>
            <person name="Suruliraj S."/>
            <person name="Warren W."/>
            <person name="Mitreva M."/>
            <person name="Mardis E.R."/>
            <person name="Wilson R.K."/>
        </authorList>
    </citation>
    <scope>NUCLEOTIDE SEQUENCE [LARGE SCALE GENOMIC DNA]</scope>
    <source>
        <strain evidence="11 12">F0037</strain>
    </source>
</reference>
<dbReference type="InterPro" id="IPR008969">
    <property type="entry name" value="CarboxyPept-like_regulatory"/>
</dbReference>
<evidence type="ECO:0000256" key="5">
    <source>
        <dbReference type="ARBA" id="ARBA00022729"/>
    </source>
</evidence>
<feature type="domain" description="Outer membrane protein beta-barrel" evidence="10">
    <location>
        <begin position="381"/>
        <end position="723"/>
    </location>
</feature>
<dbReference type="Gene3D" id="2.40.170.20">
    <property type="entry name" value="TonB-dependent receptor, beta-barrel domain"/>
    <property type="match status" value="1"/>
</dbReference>
<feature type="signal peptide" evidence="9">
    <location>
        <begin position="1"/>
        <end position="19"/>
    </location>
</feature>
<dbReference type="SUPFAM" id="SSF56935">
    <property type="entry name" value="Porins"/>
    <property type="match status" value="1"/>
</dbReference>
<feature type="compositionally biased region" description="Basic and acidic residues" evidence="8">
    <location>
        <begin position="732"/>
        <end position="746"/>
    </location>
</feature>
<dbReference type="HOGENOM" id="CLU_369537_0_0_10"/>
<feature type="region of interest" description="Disordered" evidence="8">
    <location>
        <begin position="732"/>
        <end position="761"/>
    </location>
</feature>
<dbReference type="InterPro" id="IPR041700">
    <property type="entry name" value="OMP_b-brl_3"/>
</dbReference>
<comment type="subcellular location">
    <subcellularLocation>
        <location evidence="1">Cell outer membrane</location>
        <topology evidence="1">Multi-pass membrane protein</topology>
    </subcellularLocation>
</comment>
<dbReference type="Pfam" id="PF14905">
    <property type="entry name" value="OMP_b-brl_3"/>
    <property type="match status" value="1"/>
</dbReference>
<name>L1NJF9_9PORP</name>
<keyword evidence="5 9" id="KW-0732">Signal</keyword>
<comment type="caution">
    <text evidence="11">The sequence shown here is derived from an EMBL/GenBank/DDBJ whole genome shotgun (WGS) entry which is preliminary data.</text>
</comment>
<keyword evidence="7" id="KW-0998">Cell outer membrane</keyword>
<dbReference type="GO" id="GO:0009279">
    <property type="term" value="C:cell outer membrane"/>
    <property type="evidence" value="ECO:0007669"/>
    <property type="project" value="UniProtKB-SubCell"/>
</dbReference>
<dbReference type="Proteomes" id="UP000010408">
    <property type="component" value="Unassembled WGS sequence"/>
</dbReference>
<evidence type="ECO:0000256" key="8">
    <source>
        <dbReference type="SAM" id="MobiDB-lite"/>
    </source>
</evidence>
<evidence type="ECO:0000256" key="1">
    <source>
        <dbReference type="ARBA" id="ARBA00004571"/>
    </source>
</evidence>
<evidence type="ECO:0000256" key="7">
    <source>
        <dbReference type="ARBA" id="ARBA00023237"/>
    </source>
</evidence>
<evidence type="ECO:0000259" key="10">
    <source>
        <dbReference type="Pfam" id="PF14905"/>
    </source>
</evidence>
<keyword evidence="6" id="KW-0472">Membrane</keyword>
<dbReference type="STRING" id="1127696.HMPREF9134_00061"/>
<keyword evidence="11" id="KW-0675">Receptor</keyword>